<keyword evidence="1" id="KW-1133">Transmembrane helix</keyword>
<dbReference type="STRING" id="1797517.A3F61_03995"/>
<keyword evidence="1" id="KW-0812">Transmembrane</keyword>
<dbReference type="EMBL" id="MHCA01000054">
    <property type="protein sequence ID" value="OGY10471.1"/>
    <property type="molecule type" value="Genomic_DNA"/>
</dbReference>
<proteinExistence type="predicted"/>
<protein>
    <submittedName>
        <fullName evidence="2">Uncharacterized protein</fullName>
    </submittedName>
</protein>
<dbReference type="Proteomes" id="UP000178272">
    <property type="component" value="Unassembled WGS sequence"/>
</dbReference>
<sequence>MYISGTVIVIIIGVVVLYFYLKSKSKQEDWTIKASHFEKKYKKELAINEGFSQRVGKFSELLSDLINLYLVKRLIEEDRERYERLTGEKNKTTEDSLEKWIETSDKKAISELRSMRKFHREALKKLDEVINLQQTHLSEYIEKYSNMNIRFDLDDIMGAFIYMDAFYRTVSKHKYLTATNTNVLKFGEEVNKLIDKLDELIVSINDRYYSRT</sequence>
<name>A0A1G1V540_9BACT</name>
<reference evidence="2 3" key="1">
    <citation type="journal article" date="2016" name="Nat. Commun.">
        <title>Thousands of microbial genomes shed light on interconnected biogeochemical processes in an aquifer system.</title>
        <authorList>
            <person name="Anantharaman K."/>
            <person name="Brown C.T."/>
            <person name="Hug L.A."/>
            <person name="Sharon I."/>
            <person name="Castelle C.J."/>
            <person name="Probst A.J."/>
            <person name="Thomas B.C."/>
            <person name="Singh A."/>
            <person name="Wilkins M.J."/>
            <person name="Karaoz U."/>
            <person name="Brodie E.L."/>
            <person name="Williams K.H."/>
            <person name="Hubbard S.S."/>
            <person name="Banfield J.F."/>
        </authorList>
    </citation>
    <scope>NUCLEOTIDE SEQUENCE [LARGE SCALE GENOMIC DNA]</scope>
</reference>
<evidence type="ECO:0000256" key="1">
    <source>
        <dbReference type="SAM" id="Phobius"/>
    </source>
</evidence>
<evidence type="ECO:0000313" key="3">
    <source>
        <dbReference type="Proteomes" id="UP000178272"/>
    </source>
</evidence>
<evidence type="ECO:0000313" key="2">
    <source>
        <dbReference type="EMBL" id="OGY10471.1"/>
    </source>
</evidence>
<gene>
    <name evidence="2" type="ORF">A3F61_03995</name>
</gene>
<dbReference type="AlphaFoldDB" id="A0A1G1V540"/>
<feature type="transmembrane region" description="Helical" evidence="1">
    <location>
        <begin position="6"/>
        <end position="21"/>
    </location>
</feature>
<keyword evidence="1" id="KW-0472">Membrane</keyword>
<comment type="caution">
    <text evidence="2">The sequence shown here is derived from an EMBL/GenBank/DDBJ whole genome shotgun (WGS) entry which is preliminary data.</text>
</comment>
<organism evidence="2 3">
    <name type="scientific">Candidatus Blackburnbacteria bacterium RIFCSPHIGHO2_12_FULL_41_13b</name>
    <dbReference type="NCBI Taxonomy" id="1797517"/>
    <lineage>
        <taxon>Bacteria</taxon>
        <taxon>Candidatus Blackburniibacteriota</taxon>
    </lineage>
</organism>
<accession>A0A1G1V540</accession>